<protein>
    <submittedName>
        <fullName evidence="2">Prepilin-type N-terminal cleavage/methylation domain-containing protein</fullName>
    </submittedName>
</protein>
<dbReference type="GO" id="GO:0043683">
    <property type="term" value="P:type IV pilus assembly"/>
    <property type="evidence" value="ECO:0007669"/>
    <property type="project" value="InterPro"/>
</dbReference>
<keyword evidence="1" id="KW-0472">Membrane</keyword>
<sequence>MKLMMKLSSTHKTSQFGFTLIEVMIVVVVIGILSAIAIPAYQQHIMRTYRDSAKACLTQHAQFMERYYSTNLTYVAAAPTLGCTTESNMDSRYTFALSNVARATYTVTAARVDGSPQANDTCGDLGLTHTGAKTAANATCW</sequence>
<dbReference type="NCBIfam" id="TIGR02532">
    <property type="entry name" value="IV_pilin_GFxxxE"/>
    <property type="match status" value="1"/>
</dbReference>
<dbReference type="Pfam" id="PF07963">
    <property type="entry name" value="N_methyl"/>
    <property type="match status" value="1"/>
</dbReference>
<dbReference type="AlphaFoldDB" id="A0A7V7KW95"/>
<dbReference type="RefSeq" id="WP_149332329.1">
    <property type="nucleotide sequence ID" value="NZ_QOVF01000002.1"/>
</dbReference>
<dbReference type="PANTHER" id="PTHR30093">
    <property type="entry name" value="GENERAL SECRETION PATHWAY PROTEIN G"/>
    <property type="match status" value="1"/>
</dbReference>
<evidence type="ECO:0000313" key="2">
    <source>
        <dbReference type="EMBL" id="KAA0694953.1"/>
    </source>
</evidence>
<dbReference type="InterPro" id="IPR045584">
    <property type="entry name" value="Pilin-like"/>
</dbReference>
<dbReference type="InterPro" id="IPR012902">
    <property type="entry name" value="N_methyl_site"/>
</dbReference>
<evidence type="ECO:0000313" key="3">
    <source>
        <dbReference type="Proteomes" id="UP000463138"/>
    </source>
</evidence>
<feature type="transmembrane region" description="Helical" evidence="1">
    <location>
        <begin position="20"/>
        <end position="41"/>
    </location>
</feature>
<proteinExistence type="predicted"/>
<dbReference type="InterPro" id="IPR031982">
    <property type="entry name" value="PilE-like"/>
</dbReference>
<dbReference type="Proteomes" id="UP000463138">
    <property type="component" value="Unassembled WGS sequence"/>
</dbReference>
<dbReference type="PANTHER" id="PTHR30093:SF47">
    <property type="entry name" value="TYPE IV PILUS NON-CORE MINOR PILIN PILE"/>
    <property type="match status" value="1"/>
</dbReference>
<reference evidence="2 3" key="1">
    <citation type="submission" date="2018-07" db="EMBL/GenBank/DDBJ databases">
        <title>Pseudomonas laoshanensis sp. nov., isolated from soil.</title>
        <authorList>
            <person name="Sun J."/>
            <person name="Yu L."/>
            <person name="Wang M."/>
            <person name="Zhang C."/>
        </authorList>
    </citation>
    <scope>NUCLEOTIDE SEQUENCE [LARGE SCALE GENOMIC DNA]</scope>
    <source>
        <strain evidence="2 3">Y22</strain>
    </source>
</reference>
<comment type="caution">
    <text evidence="2">The sequence shown here is derived from an EMBL/GenBank/DDBJ whole genome shotgun (WGS) entry which is preliminary data.</text>
</comment>
<dbReference type="OrthoDB" id="5296638at2"/>
<gene>
    <name evidence="2" type="ORF">DT594_08760</name>
</gene>
<evidence type="ECO:0000256" key="1">
    <source>
        <dbReference type="SAM" id="Phobius"/>
    </source>
</evidence>
<name>A0A7V7KW95_9GAMM</name>
<accession>A0A7V7KW95</accession>
<keyword evidence="1" id="KW-0812">Transmembrane</keyword>
<dbReference type="EMBL" id="QOVF01000002">
    <property type="protein sequence ID" value="KAA0694953.1"/>
    <property type="molecule type" value="Genomic_DNA"/>
</dbReference>
<dbReference type="Gene3D" id="3.30.700.10">
    <property type="entry name" value="Glycoprotein, Type 4 Pilin"/>
    <property type="match status" value="1"/>
</dbReference>
<organism evidence="2 3">
    <name type="scientific">Halopseudomonas laoshanensis</name>
    <dbReference type="NCBI Taxonomy" id="2268758"/>
    <lineage>
        <taxon>Bacteria</taxon>
        <taxon>Pseudomonadati</taxon>
        <taxon>Pseudomonadota</taxon>
        <taxon>Gammaproteobacteria</taxon>
        <taxon>Pseudomonadales</taxon>
        <taxon>Pseudomonadaceae</taxon>
        <taxon>Halopseudomonas</taxon>
    </lineage>
</organism>
<keyword evidence="1" id="KW-1133">Transmembrane helix</keyword>
<dbReference type="Pfam" id="PF16732">
    <property type="entry name" value="ComP_DUS"/>
    <property type="match status" value="1"/>
</dbReference>
<dbReference type="SUPFAM" id="SSF54523">
    <property type="entry name" value="Pili subunits"/>
    <property type="match status" value="1"/>
</dbReference>
<keyword evidence="3" id="KW-1185">Reference proteome</keyword>